<dbReference type="Gene3D" id="3.30.360.10">
    <property type="entry name" value="Dihydrodipicolinate Reductase, domain 2"/>
    <property type="match status" value="1"/>
</dbReference>
<dbReference type="GeneID" id="19108993"/>
<evidence type="ECO:0000256" key="3">
    <source>
        <dbReference type="ARBA" id="ARBA00038984"/>
    </source>
</evidence>
<keyword evidence="2" id="KW-0560">Oxidoreductase</keyword>
<evidence type="ECO:0000256" key="2">
    <source>
        <dbReference type="ARBA" id="ARBA00023002"/>
    </source>
</evidence>
<dbReference type="Gene3D" id="3.40.50.720">
    <property type="entry name" value="NAD(P)-binding Rossmann-like Domain"/>
    <property type="match status" value="1"/>
</dbReference>
<dbReference type="SUPFAM" id="SSF51735">
    <property type="entry name" value="NAD(P)-binding Rossmann-fold domains"/>
    <property type="match status" value="1"/>
</dbReference>
<dbReference type="GO" id="GO:0000166">
    <property type="term" value="F:nucleotide binding"/>
    <property type="evidence" value="ECO:0007669"/>
    <property type="project" value="InterPro"/>
</dbReference>
<dbReference type="eggNOG" id="KOG2741">
    <property type="taxonomic scope" value="Eukaryota"/>
</dbReference>
<evidence type="ECO:0000313" key="8">
    <source>
        <dbReference type="Proteomes" id="UP000011761"/>
    </source>
</evidence>
<dbReference type="PANTHER" id="PTHR22604">
    <property type="entry name" value="OXIDOREDUCTASES"/>
    <property type="match status" value="1"/>
</dbReference>
<dbReference type="InterPro" id="IPR000683">
    <property type="entry name" value="Gfo/Idh/MocA-like_OxRdtase_N"/>
</dbReference>
<evidence type="ECO:0000259" key="6">
    <source>
        <dbReference type="Pfam" id="PF01408"/>
    </source>
</evidence>
<dbReference type="InterPro" id="IPR050984">
    <property type="entry name" value="Gfo/Idh/MocA_domain"/>
</dbReference>
<dbReference type="RefSeq" id="XP_007678405.1">
    <property type="nucleotide sequence ID" value="XM_007680215.1"/>
</dbReference>
<organism evidence="7 8">
    <name type="scientific">Baudoinia panamericana (strain UAMH 10762)</name>
    <name type="common">Angels' share fungus</name>
    <name type="synonym">Baudoinia compniacensis (strain UAMH 10762)</name>
    <dbReference type="NCBI Taxonomy" id="717646"/>
    <lineage>
        <taxon>Eukaryota</taxon>
        <taxon>Fungi</taxon>
        <taxon>Dikarya</taxon>
        <taxon>Ascomycota</taxon>
        <taxon>Pezizomycotina</taxon>
        <taxon>Dothideomycetes</taxon>
        <taxon>Dothideomycetidae</taxon>
        <taxon>Mycosphaerellales</taxon>
        <taxon>Teratosphaeriaceae</taxon>
        <taxon>Baudoinia</taxon>
    </lineage>
</organism>
<dbReference type="OrthoDB" id="6417021at2759"/>
<proteinExistence type="inferred from homology"/>
<name>M2MDK6_BAUPA</name>
<evidence type="ECO:0000313" key="7">
    <source>
        <dbReference type="EMBL" id="EMC94626.1"/>
    </source>
</evidence>
<gene>
    <name evidence="7" type="ORF">BAUCODRAFT_149758</name>
</gene>
<dbReference type="GO" id="GO:0047837">
    <property type="term" value="F:D-xylose 1-dehydrogenase (NADP+) activity"/>
    <property type="evidence" value="ECO:0007669"/>
    <property type="project" value="UniProtKB-EC"/>
</dbReference>
<dbReference type="SUPFAM" id="SSF55347">
    <property type="entry name" value="Glyceraldehyde-3-phosphate dehydrogenase-like, C-terminal domain"/>
    <property type="match status" value="1"/>
</dbReference>
<dbReference type="Pfam" id="PF01408">
    <property type="entry name" value="GFO_IDH_MocA"/>
    <property type="match status" value="1"/>
</dbReference>
<sequence length="431" mass="47308">MPTAFLWDVVLYYHRWRHGIQHVTASLQKTSSPLQIGVLGAAAINTIAIYDAVSTHPDATIAGVAARSRAKAEAQIARYKLKDAKGYGSYDELLAVPNIDAVYIPLPNGLHCEWTCKAMRAGKHVLCEKPLASNAEQVREIMKVSQQTGKVVLEAFHWRLYPAAHVLKDIVESGRYGKVREVRAHLGLPAWVIGKDDIRFNYDLAGGASMDMLYVFSTSSYYAAPSLRGAEVEVLEAKPRKNGKDARIDDAMEATYTVRTGEHAVVCHVRADLGAPPLYGFIPKIWAAGDGVGIDLEKATISYGSYAAPYAGHAITITDKATGNIEKLTAFTDGPQWKKRGQPWWTTYRYQLEAFVDRVRAVQGGAALQDLAAVEGPWISLEESEAVMELVDKVYTKAGMPKRVWKLNAESTVLKSSMYARVLTALPAALT</sequence>
<comment type="similarity">
    <text evidence="1">Belongs to the Gfo/Idh/MocA family.</text>
</comment>
<evidence type="ECO:0000256" key="1">
    <source>
        <dbReference type="ARBA" id="ARBA00010928"/>
    </source>
</evidence>
<dbReference type="EMBL" id="KB445558">
    <property type="protein sequence ID" value="EMC94626.1"/>
    <property type="molecule type" value="Genomic_DNA"/>
</dbReference>
<keyword evidence="8" id="KW-1185">Reference proteome</keyword>
<dbReference type="InterPro" id="IPR036291">
    <property type="entry name" value="NAD(P)-bd_dom_sf"/>
</dbReference>
<dbReference type="Proteomes" id="UP000011761">
    <property type="component" value="Unassembled WGS sequence"/>
</dbReference>
<protein>
    <recommendedName>
        <fullName evidence="3">D-xylose 1-dehydrogenase (NADP(+), D-xylono-1,5-lactone-forming)</fullName>
        <ecNumber evidence="3">1.1.1.179</ecNumber>
    </recommendedName>
    <alternativeName>
        <fullName evidence="4">D-xylose-NADP dehydrogenase</fullName>
    </alternativeName>
</protein>
<dbReference type="PANTHER" id="PTHR22604:SF105">
    <property type="entry name" value="TRANS-1,2-DIHYDROBENZENE-1,2-DIOL DEHYDROGENASE"/>
    <property type="match status" value="1"/>
</dbReference>
<feature type="domain" description="Gfo/Idh/MocA-like oxidoreductase N-terminal" evidence="6">
    <location>
        <begin position="35"/>
        <end position="154"/>
    </location>
</feature>
<evidence type="ECO:0000256" key="5">
    <source>
        <dbReference type="ARBA" id="ARBA00049233"/>
    </source>
</evidence>
<dbReference type="OMA" id="EEAFHWQ"/>
<comment type="catalytic activity">
    <reaction evidence="5">
        <text>D-xylose + NADP(+) = D-xylono-1,5-lactone + NADPH + H(+)</text>
        <dbReference type="Rhea" id="RHEA:22000"/>
        <dbReference type="ChEBI" id="CHEBI:15378"/>
        <dbReference type="ChEBI" id="CHEBI:15867"/>
        <dbReference type="ChEBI" id="CHEBI:53455"/>
        <dbReference type="ChEBI" id="CHEBI:57783"/>
        <dbReference type="ChEBI" id="CHEBI:58349"/>
        <dbReference type="EC" id="1.1.1.179"/>
    </reaction>
</comment>
<dbReference type="AlphaFoldDB" id="M2MDK6"/>
<dbReference type="HOGENOM" id="CLU_023194_5_2_1"/>
<dbReference type="KEGG" id="bcom:BAUCODRAFT_149758"/>
<accession>M2MDK6</accession>
<evidence type="ECO:0000256" key="4">
    <source>
        <dbReference type="ARBA" id="ARBA00042988"/>
    </source>
</evidence>
<dbReference type="STRING" id="717646.M2MDK6"/>
<reference evidence="7 8" key="1">
    <citation type="journal article" date="2012" name="PLoS Pathog.">
        <title>Diverse lifestyles and strategies of plant pathogenesis encoded in the genomes of eighteen Dothideomycetes fungi.</title>
        <authorList>
            <person name="Ohm R.A."/>
            <person name="Feau N."/>
            <person name="Henrissat B."/>
            <person name="Schoch C.L."/>
            <person name="Horwitz B.A."/>
            <person name="Barry K.W."/>
            <person name="Condon B.J."/>
            <person name="Copeland A.C."/>
            <person name="Dhillon B."/>
            <person name="Glaser F."/>
            <person name="Hesse C.N."/>
            <person name="Kosti I."/>
            <person name="LaButti K."/>
            <person name="Lindquist E.A."/>
            <person name="Lucas S."/>
            <person name="Salamov A.A."/>
            <person name="Bradshaw R.E."/>
            <person name="Ciuffetti L."/>
            <person name="Hamelin R.C."/>
            <person name="Kema G.H.J."/>
            <person name="Lawrence C."/>
            <person name="Scott J.A."/>
            <person name="Spatafora J.W."/>
            <person name="Turgeon B.G."/>
            <person name="de Wit P.J.G.M."/>
            <person name="Zhong S."/>
            <person name="Goodwin S.B."/>
            <person name="Grigoriev I.V."/>
        </authorList>
    </citation>
    <scope>NUCLEOTIDE SEQUENCE [LARGE SCALE GENOMIC DNA]</scope>
    <source>
        <strain evidence="7 8">UAMH 10762</strain>
    </source>
</reference>
<dbReference type="EC" id="1.1.1.179" evidence="3"/>